<feature type="region of interest" description="Disordered" evidence="1">
    <location>
        <begin position="431"/>
        <end position="576"/>
    </location>
</feature>
<evidence type="ECO:0000313" key="3">
    <source>
        <dbReference type="EMBL" id="KAG0651726.1"/>
    </source>
</evidence>
<feature type="compositionally biased region" description="Basic and acidic residues" evidence="1">
    <location>
        <begin position="481"/>
        <end position="497"/>
    </location>
</feature>
<gene>
    <name evidence="3" type="ORF">D0Z07_2065</name>
</gene>
<dbReference type="PANTHER" id="PTHR39611">
    <property type="entry name" value="HYDROXYPROLINE-RICH GLYCOPROTEIN DZ-HRGP-RELATED"/>
    <property type="match status" value="1"/>
</dbReference>
<reference evidence="3" key="1">
    <citation type="submission" date="2019-07" db="EMBL/GenBank/DDBJ databases">
        <title>Hyphodiscus hymeniophilus genome sequencing and assembly.</title>
        <authorList>
            <person name="Kramer G."/>
            <person name="Nodwell J."/>
        </authorList>
    </citation>
    <scope>NUCLEOTIDE SEQUENCE</scope>
    <source>
        <strain evidence="3">ATCC 34498</strain>
    </source>
</reference>
<comment type="caution">
    <text evidence="3">The sequence shown here is derived from an EMBL/GenBank/DDBJ whole genome shotgun (WGS) entry which is preliminary data.</text>
</comment>
<feature type="domain" description="DUF7514" evidence="2">
    <location>
        <begin position="10"/>
        <end position="169"/>
    </location>
</feature>
<sequence>MAQTGQEYYGYLFKSDKKPTKVLDSLLRGIANYIIESIGNTEEKCLTPAKLASFYKAVGGNYDSLFVDVPSPSISWIYASIGCQHTLLPTSDDFKPPSIPSLTIRGFVRWQSIEILLGPEEHVPFIQTAVRNFAIKNPDTGEPFPVDLPTEAFPLVADQEIERWHNSCAEKLRQRATPNAEDEGPRPDLPPRPRVRTGMAYVRPGVRADYFEPKSRSRPISYQHVSVSGGFPVRPKLSRSPSHQARQFLAPEAPPSPYSRGRRRSVPENVSSPIPQFPRGDPSPAAVRPQNIRRHSHPRHARQGSRSSDASSSSEGENADDPTSPKNVNYVPGVAAGLAAGVAAGAARRHTHSHTSLRDDPPIIRFPPPPPPPTAATDTSAEPNVGPRRRISRDRAAKALSEEEDKRHKFAVPIDLTGKLSAPFLLGNRANSVRERRNNSKGPTVTWKDLSGVHVDEAFGRGSRSSEEDPTSPKRSRKSSRHESDREAHDKDKDRDSGSSSSRRRNRRGRDEEAARPILKERRYSSHDDVLRRRRDREYDREREREVLGRGFRDKHRDGRAASPVRGVDGRKYPRD</sequence>
<feature type="compositionally biased region" description="Low complexity" evidence="1">
    <location>
        <begin position="305"/>
        <end position="314"/>
    </location>
</feature>
<organism evidence="3 4">
    <name type="scientific">Hyphodiscus hymeniophilus</name>
    <dbReference type="NCBI Taxonomy" id="353542"/>
    <lineage>
        <taxon>Eukaryota</taxon>
        <taxon>Fungi</taxon>
        <taxon>Dikarya</taxon>
        <taxon>Ascomycota</taxon>
        <taxon>Pezizomycotina</taxon>
        <taxon>Leotiomycetes</taxon>
        <taxon>Helotiales</taxon>
        <taxon>Hyphodiscaceae</taxon>
        <taxon>Hyphodiscus</taxon>
    </lineage>
</organism>
<dbReference type="PANTHER" id="PTHR39611:SF2">
    <property type="entry name" value="HYDROXYPROLINE-RICH GLYCOPROTEIN DZ-HRGP"/>
    <property type="match status" value="1"/>
</dbReference>
<accession>A0A9P6VNK6</accession>
<dbReference type="AlphaFoldDB" id="A0A9P6VNK6"/>
<dbReference type="Pfam" id="PF24355">
    <property type="entry name" value="DUF7514"/>
    <property type="match status" value="1"/>
</dbReference>
<dbReference type="InterPro" id="IPR055936">
    <property type="entry name" value="DUF7514"/>
</dbReference>
<feature type="compositionally biased region" description="Pro residues" evidence="1">
    <location>
        <begin position="364"/>
        <end position="374"/>
    </location>
</feature>
<keyword evidence="4" id="KW-1185">Reference proteome</keyword>
<feature type="compositionally biased region" description="Basic residues" evidence="1">
    <location>
        <begin position="291"/>
        <end position="303"/>
    </location>
</feature>
<dbReference type="EMBL" id="VNKQ01000004">
    <property type="protein sequence ID" value="KAG0651726.1"/>
    <property type="molecule type" value="Genomic_DNA"/>
</dbReference>
<dbReference type="Proteomes" id="UP000785200">
    <property type="component" value="Unassembled WGS sequence"/>
</dbReference>
<feature type="region of interest" description="Disordered" evidence="1">
    <location>
        <begin position="226"/>
        <end position="331"/>
    </location>
</feature>
<protein>
    <recommendedName>
        <fullName evidence="2">DUF7514 domain-containing protein</fullName>
    </recommendedName>
</protein>
<dbReference type="OrthoDB" id="5420895at2759"/>
<evidence type="ECO:0000259" key="2">
    <source>
        <dbReference type="Pfam" id="PF24355"/>
    </source>
</evidence>
<feature type="compositionally biased region" description="Basic and acidic residues" evidence="1">
    <location>
        <begin position="454"/>
        <end position="467"/>
    </location>
</feature>
<proteinExistence type="predicted"/>
<name>A0A9P6VNK6_9HELO</name>
<feature type="region of interest" description="Disordered" evidence="1">
    <location>
        <begin position="345"/>
        <end position="407"/>
    </location>
</feature>
<evidence type="ECO:0000313" key="4">
    <source>
        <dbReference type="Proteomes" id="UP000785200"/>
    </source>
</evidence>
<feature type="region of interest" description="Disordered" evidence="1">
    <location>
        <begin position="174"/>
        <end position="199"/>
    </location>
</feature>
<feature type="compositionally biased region" description="Basic and acidic residues" evidence="1">
    <location>
        <begin position="509"/>
        <end position="560"/>
    </location>
</feature>
<feature type="compositionally biased region" description="Basic and acidic residues" evidence="1">
    <location>
        <begin position="393"/>
        <end position="407"/>
    </location>
</feature>
<evidence type="ECO:0000256" key="1">
    <source>
        <dbReference type="SAM" id="MobiDB-lite"/>
    </source>
</evidence>